<protein>
    <submittedName>
        <fullName evidence="6">Uncharacterized protein</fullName>
    </submittedName>
</protein>
<dbReference type="Pfam" id="PF06388">
    <property type="entry name" value="DUF1075"/>
    <property type="match status" value="1"/>
</dbReference>
<keyword evidence="3" id="KW-0812">Transmembrane</keyword>
<dbReference type="AlphaFoldDB" id="A0AAV6YNE3"/>
<keyword evidence="4" id="KW-1133">Transmembrane helix</keyword>
<comment type="subcellular location">
    <subcellularLocation>
        <location evidence="1">Membrane</location>
        <topology evidence="1">Single-pass membrane protein</topology>
    </subcellularLocation>
</comment>
<dbReference type="Proteomes" id="UP000824782">
    <property type="component" value="Unassembled WGS sequence"/>
</dbReference>
<evidence type="ECO:0000256" key="2">
    <source>
        <dbReference type="ARBA" id="ARBA00007363"/>
    </source>
</evidence>
<accession>A0AAV6YNE3</accession>
<name>A0AAV6YNE3_ENGPU</name>
<organism evidence="6 7">
    <name type="scientific">Engystomops pustulosus</name>
    <name type="common">Tungara frog</name>
    <name type="synonym">Physalaemus pustulosus</name>
    <dbReference type="NCBI Taxonomy" id="76066"/>
    <lineage>
        <taxon>Eukaryota</taxon>
        <taxon>Metazoa</taxon>
        <taxon>Chordata</taxon>
        <taxon>Craniata</taxon>
        <taxon>Vertebrata</taxon>
        <taxon>Euteleostomi</taxon>
        <taxon>Amphibia</taxon>
        <taxon>Batrachia</taxon>
        <taxon>Anura</taxon>
        <taxon>Neobatrachia</taxon>
        <taxon>Hyloidea</taxon>
        <taxon>Leptodactylidae</taxon>
        <taxon>Leiuperinae</taxon>
        <taxon>Engystomops</taxon>
    </lineage>
</organism>
<evidence type="ECO:0000256" key="1">
    <source>
        <dbReference type="ARBA" id="ARBA00004167"/>
    </source>
</evidence>
<evidence type="ECO:0000256" key="5">
    <source>
        <dbReference type="ARBA" id="ARBA00023136"/>
    </source>
</evidence>
<comment type="caution">
    <text evidence="6">The sequence shown here is derived from an EMBL/GenBank/DDBJ whole genome shotgun (WGS) entry which is preliminary data.</text>
</comment>
<dbReference type="InterPro" id="IPR009432">
    <property type="entry name" value="DUF1075"/>
</dbReference>
<evidence type="ECO:0000313" key="6">
    <source>
        <dbReference type="EMBL" id="KAG8538151.1"/>
    </source>
</evidence>
<dbReference type="GO" id="GO:0016020">
    <property type="term" value="C:membrane"/>
    <property type="evidence" value="ECO:0007669"/>
    <property type="project" value="UniProtKB-SubCell"/>
</dbReference>
<dbReference type="EMBL" id="WNYA01023476">
    <property type="protein sequence ID" value="KAG8538151.1"/>
    <property type="molecule type" value="Genomic_DNA"/>
</dbReference>
<sequence>MVALQPTRLWEMMPALYSTNFNTRDEIKSNIPRYTPNPFDKKILRWTGRYKSEEDIPPTIP</sequence>
<keyword evidence="5" id="KW-0472">Membrane</keyword>
<evidence type="ECO:0000256" key="4">
    <source>
        <dbReference type="ARBA" id="ARBA00022989"/>
    </source>
</evidence>
<keyword evidence="7" id="KW-1185">Reference proteome</keyword>
<reference evidence="6" key="1">
    <citation type="thesis" date="2020" institute="ProQuest LLC" country="789 East Eisenhower Parkway, Ann Arbor, MI, USA">
        <title>Comparative Genomics and Chromosome Evolution.</title>
        <authorList>
            <person name="Mudd A.B."/>
        </authorList>
    </citation>
    <scope>NUCLEOTIDE SEQUENCE</scope>
    <source>
        <strain evidence="6">237g6f4</strain>
        <tissue evidence="6">Blood</tissue>
    </source>
</reference>
<comment type="similarity">
    <text evidence="2">Belongs to the UPF0389 family.</text>
</comment>
<gene>
    <name evidence="6" type="ORF">GDO81_023216</name>
</gene>
<proteinExistence type="inferred from homology"/>
<evidence type="ECO:0000313" key="7">
    <source>
        <dbReference type="Proteomes" id="UP000824782"/>
    </source>
</evidence>
<evidence type="ECO:0000256" key="3">
    <source>
        <dbReference type="ARBA" id="ARBA00022692"/>
    </source>
</evidence>